<evidence type="ECO:0000313" key="3">
    <source>
        <dbReference type="Proteomes" id="UP000305794"/>
    </source>
</evidence>
<gene>
    <name evidence="2" type="ORF">kac65v151_gp088</name>
</gene>
<sequence length="118" mass="13643">MSDSYNKALQDVDLRMSVTHDLKVDPYYFGLVATKKKPFEVRNNDRNFKVGDYILLREFDRSTKKYTGQQLAKIRITYVLEDYPALVEGYVVLGLDLSGMAYSREPDRSDLPVRVDPV</sequence>
<reference evidence="2 3" key="1">
    <citation type="submission" date="2019-03" db="EMBL/GenBank/DDBJ databases">
        <title>Diversity and diversification of Nodularia spumigena cyanophages in the Baltic Sea.</title>
        <authorList>
            <person name="Sulcius S."/>
            <person name="Holmfeldt K."/>
            <person name="Simoliunas E."/>
        </authorList>
    </citation>
    <scope>NUCLEOTIDE SEQUENCE [LARGE SCALE GENOMIC DNA]</scope>
</reference>
<name>A0A482MHS3_9CAUD</name>
<evidence type="ECO:0000313" key="2">
    <source>
        <dbReference type="EMBL" id="QBQ73118.1"/>
    </source>
</evidence>
<proteinExistence type="predicted"/>
<dbReference type="Gene3D" id="2.30.130.30">
    <property type="entry name" value="Hypothetical protein"/>
    <property type="match status" value="1"/>
</dbReference>
<dbReference type="Proteomes" id="UP000305794">
    <property type="component" value="Segment"/>
</dbReference>
<accession>A0A482MHS3</accession>
<dbReference type="EMBL" id="MK605242">
    <property type="protein sequence ID" value="QBQ73118.1"/>
    <property type="molecule type" value="Genomic_DNA"/>
</dbReference>
<dbReference type="InterPro" id="IPR039440">
    <property type="entry name" value="DUF3850"/>
</dbReference>
<protein>
    <submittedName>
        <fullName evidence="2">DUF3850 domain-containing protein</fullName>
    </submittedName>
</protein>
<dbReference type="InterPro" id="IPR015947">
    <property type="entry name" value="PUA-like_sf"/>
</dbReference>
<evidence type="ECO:0000259" key="1">
    <source>
        <dbReference type="Pfam" id="PF12961"/>
    </source>
</evidence>
<keyword evidence="3" id="KW-1185">Reference proteome</keyword>
<dbReference type="Pfam" id="PF12961">
    <property type="entry name" value="DUF3850"/>
    <property type="match status" value="1"/>
</dbReference>
<dbReference type="SUPFAM" id="SSF88697">
    <property type="entry name" value="PUA domain-like"/>
    <property type="match status" value="1"/>
</dbReference>
<feature type="domain" description="DUF3850" evidence="1">
    <location>
        <begin position="19"/>
        <end position="95"/>
    </location>
</feature>
<organism evidence="2 3">
    <name type="scientific">Nodularia phage vB_NspS-kac65v151</name>
    <dbReference type="NCBI Taxonomy" id="2557579"/>
    <lineage>
        <taxon>Viruses</taxon>
        <taxon>Duplodnaviria</taxon>
        <taxon>Heunggongvirae</taxon>
        <taxon>Uroviricota</taxon>
        <taxon>Caudoviricetes</taxon>
        <taxon>Ravarandavirus</taxon>
        <taxon>Ravarandavirus kac65v151</taxon>
    </lineage>
</organism>